<comment type="caution">
    <text evidence="1">The sequence shown here is derived from an EMBL/GenBank/DDBJ whole genome shotgun (WGS) entry which is preliminary data.</text>
</comment>
<sequence>MNGVKQNLLLRMVPQLNGMTSLWTDVAGSVNKDRVYGLRVHRSSCRPSPVLSGASTSQSQEEMEAMRKEIVELTQRRLNSMIRKRLSLMRSRMLWLFWDVYYEV</sequence>
<gene>
    <name evidence="1" type="ORF">RND71_015673</name>
</gene>
<organism evidence="1 2">
    <name type="scientific">Anisodus tanguticus</name>
    <dbReference type="NCBI Taxonomy" id="243964"/>
    <lineage>
        <taxon>Eukaryota</taxon>
        <taxon>Viridiplantae</taxon>
        <taxon>Streptophyta</taxon>
        <taxon>Embryophyta</taxon>
        <taxon>Tracheophyta</taxon>
        <taxon>Spermatophyta</taxon>
        <taxon>Magnoliopsida</taxon>
        <taxon>eudicotyledons</taxon>
        <taxon>Gunneridae</taxon>
        <taxon>Pentapetalae</taxon>
        <taxon>asterids</taxon>
        <taxon>lamiids</taxon>
        <taxon>Solanales</taxon>
        <taxon>Solanaceae</taxon>
        <taxon>Solanoideae</taxon>
        <taxon>Hyoscyameae</taxon>
        <taxon>Anisodus</taxon>
    </lineage>
</organism>
<proteinExistence type="predicted"/>
<keyword evidence="2" id="KW-1185">Reference proteome</keyword>
<evidence type="ECO:0000313" key="2">
    <source>
        <dbReference type="Proteomes" id="UP001291623"/>
    </source>
</evidence>
<accession>A0AAE1VLB2</accession>
<protein>
    <submittedName>
        <fullName evidence="1">Uncharacterized protein</fullName>
    </submittedName>
</protein>
<name>A0AAE1VLB2_9SOLA</name>
<reference evidence="1" key="1">
    <citation type="submission" date="2023-12" db="EMBL/GenBank/DDBJ databases">
        <title>Genome assembly of Anisodus tanguticus.</title>
        <authorList>
            <person name="Wang Y.-J."/>
        </authorList>
    </citation>
    <scope>NUCLEOTIDE SEQUENCE</scope>
    <source>
        <strain evidence="1">KB-2021</strain>
        <tissue evidence="1">Leaf</tissue>
    </source>
</reference>
<dbReference type="Proteomes" id="UP001291623">
    <property type="component" value="Unassembled WGS sequence"/>
</dbReference>
<dbReference type="AlphaFoldDB" id="A0AAE1VLB2"/>
<dbReference type="EMBL" id="JAVYJV010000008">
    <property type="protein sequence ID" value="KAK4364315.1"/>
    <property type="molecule type" value="Genomic_DNA"/>
</dbReference>
<evidence type="ECO:0000313" key="1">
    <source>
        <dbReference type="EMBL" id="KAK4364315.1"/>
    </source>
</evidence>